<reference evidence="1 2" key="1">
    <citation type="submission" date="2014-03" db="EMBL/GenBank/DDBJ databases">
        <title>Whole genome sequence of Novosphingobium resinovorum KF1.</title>
        <authorList>
            <person name="Gan H.M."/>
            <person name="Gan H.Y."/>
            <person name="Chew T.H."/>
            <person name="Savka M.A."/>
        </authorList>
    </citation>
    <scope>NUCLEOTIDE SEQUENCE [LARGE SCALE GENOMIC DNA]</scope>
    <source>
        <strain evidence="1 2">KF1</strain>
    </source>
</reference>
<dbReference type="eggNOG" id="COG0421">
    <property type="taxonomic scope" value="Bacteria"/>
</dbReference>
<gene>
    <name evidence="1" type="ORF">BV97_04753</name>
</gene>
<proteinExistence type="predicted"/>
<dbReference type="Proteomes" id="UP000024329">
    <property type="component" value="Unassembled WGS sequence"/>
</dbReference>
<sequence>MAFATLVRRIGASFGNRTIVVPAENGGNRVVFASTDPGFPPARQTVRGRLPDTDVVDYDAKARRVVRALARASLKTPRTEH</sequence>
<protein>
    <submittedName>
        <fullName evidence="1">Spermidine synthase-like protein</fullName>
    </submittedName>
</protein>
<name>A0A031JN44_9SPHN</name>
<evidence type="ECO:0000313" key="2">
    <source>
        <dbReference type="Proteomes" id="UP000024329"/>
    </source>
</evidence>
<dbReference type="AlphaFoldDB" id="A0A031JN44"/>
<evidence type="ECO:0000313" key="1">
    <source>
        <dbReference type="EMBL" id="EZP74688.1"/>
    </source>
</evidence>
<dbReference type="RefSeq" id="WP_236727461.1">
    <property type="nucleotide sequence ID" value="NZ_JFYZ01000042.1"/>
</dbReference>
<accession>A0A031JN44</accession>
<dbReference type="EMBL" id="JFYZ01000042">
    <property type="protein sequence ID" value="EZP74688.1"/>
    <property type="molecule type" value="Genomic_DNA"/>
</dbReference>
<dbReference type="PATRIC" id="fig|158500.4.peg.4828"/>
<organism evidence="1 2">
    <name type="scientific">Novosphingobium resinovorum</name>
    <dbReference type="NCBI Taxonomy" id="158500"/>
    <lineage>
        <taxon>Bacteria</taxon>
        <taxon>Pseudomonadati</taxon>
        <taxon>Pseudomonadota</taxon>
        <taxon>Alphaproteobacteria</taxon>
        <taxon>Sphingomonadales</taxon>
        <taxon>Sphingomonadaceae</taxon>
        <taxon>Novosphingobium</taxon>
    </lineage>
</organism>
<comment type="caution">
    <text evidence="1">The sequence shown here is derived from an EMBL/GenBank/DDBJ whole genome shotgun (WGS) entry which is preliminary data.</text>
</comment>